<gene>
    <name evidence="1" type="ORF">MB2181_04960</name>
</gene>
<protein>
    <submittedName>
        <fullName evidence="1">Uncharacterized protein</fullName>
    </submittedName>
</protein>
<keyword evidence="2" id="KW-1185">Reference proteome</keyword>
<name>A0P789_9PROT</name>
<accession>A0P789</accession>
<dbReference type="Proteomes" id="UP000054262">
    <property type="component" value="Unassembled WGS sequence"/>
</dbReference>
<proteinExistence type="predicted"/>
<dbReference type="EMBL" id="AAUX01000001">
    <property type="protein sequence ID" value="EAV47399.1"/>
    <property type="molecule type" value="Genomic_DNA"/>
</dbReference>
<evidence type="ECO:0000313" key="1">
    <source>
        <dbReference type="EMBL" id="EAV47399.1"/>
    </source>
</evidence>
<sequence>MLAQKILIFDAWLNIMPPARPVIKINTYIGSESVCKLESIRF</sequence>
<comment type="caution">
    <text evidence="1">The sequence shown here is derived from an EMBL/GenBank/DDBJ whole genome shotgun (WGS) entry which is preliminary data.</text>
</comment>
<reference evidence="1 2" key="1">
    <citation type="submission" date="2006-11" db="EMBL/GenBank/DDBJ databases">
        <authorList>
            <person name="Giovannoni S."/>
            <person name="Vergin K."/>
            <person name="Ferriera S."/>
            <person name="Johnson J."/>
            <person name="Kravitz S."/>
            <person name="Beeson K."/>
            <person name="Sutton G."/>
            <person name="Rogers Y.-H."/>
            <person name="Friedman R."/>
            <person name="Frazier M."/>
            <person name="Venter J.C."/>
        </authorList>
    </citation>
    <scope>NUCLEOTIDE SEQUENCE [LARGE SCALE GENOMIC DNA]</scope>
    <source>
        <strain evidence="1 2">HTCC2181</strain>
    </source>
</reference>
<evidence type="ECO:0000313" key="2">
    <source>
        <dbReference type="Proteomes" id="UP000054262"/>
    </source>
</evidence>
<dbReference type="AlphaFoldDB" id="A0P789"/>
<organism evidence="1 2">
    <name type="scientific">Methylophilales bacterium HTCC2181</name>
    <dbReference type="NCBI Taxonomy" id="383631"/>
    <lineage>
        <taxon>Bacteria</taxon>
        <taxon>Pseudomonadati</taxon>
        <taxon>Pseudomonadota</taxon>
        <taxon>Betaproteobacteria</taxon>
        <taxon>Nitrosomonadales</taxon>
        <taxon>OM43 clade</taxon>
    </lineage>
</organism>